<name>A0A9N8W9M6_9GLOM</name>
<evidence type="ECO:0000313" key="3">
    <source>
        <dbReference type="EMBL" id="CAG8475802.1"/>
    </source>
</evidence>
<dbReference type="Proteomes" id="UP000789831">
    <property type="component" value="Unassembled WGS sequence"/>
</dbReference>
<feature type="signal peptide" evidence="2">
    <location>
        <begin position="1"/>
        <end position="18"/>
    </location>
</feature>
<dbReference type="AlphaFoldDB" id="A0A9N8W9M6"/>
<keyword evidence="4" id="KW-1185">Reference proteome</keyword>
<feature type="chain" id="PRO_5040394441" evidence="2">
    <location>
        <begin position="19"/>
        <end position="253"/>
    </location>
</feature>
<keyword evidence="1" id="KW-0812">Transmembrane</keyword>
<keyword evidence="1" id="KW-1133">Transmembrane helix</keyword>
<gene>
    <name evidence="3" type="ORF">AGERDE_LOCUS2973</name>
</gene>
<evidence type="ECO:0000256" key="2">
    <source>
        <dbReference type="SAM" id="SignalP"/>
    </source>
</evidence>
<proteinExistence type="predicted"/>
<feature type="transmembrane region" description="Helical" evidence="1">
    <location>
        <begin position="152"/>
        <end position="172"/>
    </location>
</feature>
<protein>
    <submittedName>
        <fullName evidence="3">8709_t:CDS:1</fullName>
    </submittedName>
</protein>
<organism evidence="3 4">
    <name type="scientific">Ambispora gerdemannii</name>
    <dbReference type="NCBI Taxonomy" id="144530"/>
    <lineage>
        <taxon>Eukaryota</taxon>
        <taxon>Fungi</taxon>
        <taxon>Fungi incertae sedis</taxon>
        <taxon>Mucoromycota</taxon>
        <taxon>Glomeromycotina</taxon>
        <taxon>Glomeromycetes</taxon>
        <taxon>Archaeosporales</taxon>
        <taxon>Ambisporaceae</taxon>
        <taxon>Ambispora</taxon>
    </lineage>
</organism>
<feature type="transmembrane region" description="Helical" evidence="1">
    <location>
        <begin position="193"/>
        <end position="214"/>
    </location>
</feature>
<dbReference type="OrthoDB" id="10421496at2759"/>
<keyword evidence="2" id="KW-0732">Signal</keyword>
<dbReference type="EMBL" id="CAJVPL010000266">
    <property type="protein sequence ID" value="CAG8475802.1"/>
    <property type="molecule type" value="Genomic_DNA"/>
</dbReference>
<accession>A0A9N8W9M6</accession>
<keyword evidence="1" id="KW-0472">Membrane</keyword>
<evidence type="ECO:0000313" key="4">
    <source>
        <dbReference type="Proteomes" id="UP000789831"/>
    </source>
</evidence>
<evidence type="ECO:0000256" key="1">
    <source>
        <dbReference type="SAM" id="Phobius"/>
    </source>
</evidence>
<sequence length="253" mass="29616">MYLKVFALLLQTSLMWYASIVTVTTTFKHPSPTNKTSDSNKHEIISISSSLRPLSLFIEFRKYSYTLFILANMYFICIEQVSDNCRMIKPGRLCQSPYAQHPPFPPLSSWTLSDLIFISLGILGGLFSVWSLKTLSSNNQQPTTTGDHQYGFYYLLRYPFYLLYSGSVFLEGSKLYLIWRLIKWMPRWFQREYGIWFIWGLLIESWLLVAEISVKVMMIEKDVFLKELIGVSKSRRLVVPLSVEKEVEYNYLL</sequence>
<comment type="caution">
    <text evidence="3">The sequence shown here is derived from an EMBL/GenBank/DDBJ whole genome shotgun (WGS) entry which is preliminary data.</text>
</comment>
<reference evidence="3" key="1">
    <citation type="submission" date="2021-06" db="EMBL/GenBank/DDBJ databases">
        <authorList>
            <person name="Kallberg Y."/>
            <person name="Tangrot J."/>
            <person name="Rosling A."/>
        </authorList>
    </citation>
    <scope>NUCLEOTIDE SEQUENCE</scope>
    <source>
        <strain evidence="3">MT106</strain>
    </source>
</reference>
<feature type="transmembrane region" description="Helical" evidence="1">
    <location>
        <begin position="115"/>
        <end position="132"/>
    </location>
</feature>